<sequence>MCATCGCRKKTKKPKEKKNNKIYYRIKFWYNEGLVAFKRSFFIFADLEGRTRWKKGSRFFLLLIVNAIRKMLADALRVGKIAKENF</sequence>
<gene>
    <name evidence="1" type="ORF">COT49_03340</name>
</gene>
<comment type="caution">
    <text evidence="1">The sequence shown here is derived from an EMBL/GenBank/DDBJ whole genome shotgun (WGS) entry which is preliminary data.</text>
</comment>
<reference evidence="2" key="1">
    <citation type="submission" date="2017-09" db="EMBL/GenBank/DDBJ databases">
        <title>Depth-based differentiation of microbial function through sediment-hosted aquifers and enrichment of novel symbionts in the deep terrestrial subsurface.</title>
        <authorList>
            <person name="Probst A.J."/>
            <person name="Ladd B."/>
            <person name="Jarett J.K."/>
            <person name="Geller-Mcgrath D.E."/>
            <person name="Sieber C.M.K."/>
            <person name="Emerson J.B."/>
            <person name="Anantharaman K."/>
            <person name="Thomas B.C."/>
            <person name="Malmstrom R."/>
            <person name="Stieglmeier M."/>
            <person name="Klingl A."/>
            <person name="Woyke T."/>
            <person name="Ryan C.M."/>
            <person name="Banfield J.F."/>
        </authorList>
    </citation>
    <scope>NUCLEOTIDE SEQUENCE [LARGE SCALE GENOMIC DNA]</scope>
</reference>
<accession>A0A2H0XD24</accession>
<organism evidence="1 2">
    <name type="scientific">candidate division WWE3 bacterium CG08_land_8_20_14_0_20_40_13</name>
    <dbReference type="NCBI Taxonomy" id="1975084"/>
    <lineage>
        <taxon>Bacteria</taxon>
        <taxon>Katanobacteria</taxon>
    </lineage>
</organism>
<dbReference type="EMBL" id="PEYT01000029">
    <property type="protein sequence ID" value="PIS22837.1"/>
    <property type="molecule type" value="Genomic_DNA"/>
</dbReference>
<name>A0A2H0XD24_UNCKA</name>
<evidence type="ECO:0000313" key="1">
    <source>
        <dbReference type="EMBL" id="PIS22837.1"/>
    </source>
</evidence>
<protein>
    <submittedName>
        <fullName evidence="1">Uncharacterized protein</fullName>
    </submittedName>
</protein>
<proteinExistence type="predicted"/>
<dbReference type="Proteomes" id="UP000230340">
    <property type="component" value="Unassembled WGS sequence"/>
</dbReference>
<dbReference type="AlphaFoldDB" id="A0A2H0XD24"/>
<evidence type="ECO:0000313" key="2">
    <source>
        <dbReference type="Proteomes" id="UP000230340"/>
    </source>
</evidence>